<dbReference type="GO" id="GO:0009507">
    <property type="term" value="C:chloroplast"/>
    <property type="evidence" value="ECO:0007669"/>
    <property type="project" value="UniProtKB-SubCell"/>
</dbReference>
<feature type="domain" description="NAD(P)-binding" evidence="13">
    <location>
        <begin position="50"/>
        <end position="250"/>
    </location>
</feature>
<dbReference type="GO" id="GO:0033728">
    <property type="term" value="F:3,8-divinyl protochlorophyllide a 8-vinyl-reductase (NADPH) activity"/>
    <property type="evidence" value="ECO:0007669"/>
    <property type="project" value="UniProtKB-EC"/>
</dbReference>
<keyword evidence="7" id="KW-0560">Oxidoreductase</keyword>
<sequence>MSVRRFRGLLGVCLVASVAAWAPRPRPRPVSSVLTAHTDASPLGTAIIAGATGYIGKSTVRESLRQGYDTFALVRDATKIDAKTKAEYMDGAHIIECDVCDEAQLQTVFREIADRTPDRKVQAVVSCLASRSGVKKDAYRIDYQATLNCLNAGRAVGARHFVLLSAFCVKNPWLQFQQAKLKFEAALQEQSDMTWTIVRPTAFFKSVSGQLEVVQGGAPFVMFGDGQVTRCNPIAEAELAQYLMDSVTDPTRRNLVRNLGGPDEPLTMRKQGEMMFRAVDKEPNYFYAPLWIFDVIINGLQFLADVTRSEQLEDAAETGRIGKYYAVEDMLTTDPEEKYGTVTLQEHYNRIAVEGQEYDPYTTMFARARVGKFGPEETAAEITTTEPVTGK</sequence>
<keyword evidence="3" id="KW-0150">Chloroplast</keyword>
<comment type="catalytic activity">
    <reaction evidence="11">
        <text>protochlorophyllide a + NADP(+) = 3,8-divinyl protochlorophyllide a + NADPH + H(+)</text>
        <dbReference type="Rhea" id="RHEA:48884"/>
        <dbReference type="ChEBI" id="CHEBI:15378"/>
        <dbReference type="ChEBI" id="CHEBI:57783"/>
        <dbReference type="ChEBI" id="CHEBI:58349"/>
        <dbReference type="ChEBI" id="CHEBI:58632"/>
        <dbReference type="ChEBI" id="CHEBI:83350"/>
        <dbReference type="EC" id="1.3.1.75"/>
    </reaction>
</comment>
<dbReference type="EMBL" id="CM000627">
    <property type="protein sequence ID" value="EEC43713.1"/>
    <property type="molecule type" value="Genomic_DNA"/>
</dbReference>
<dbReference type="STRING" id="556484.B7GC47"/>
<dbReference type="OMA" id="ASFIVDC"/>
<dbReference type="SMR" id="B7GC47"/>
<keyword evidence="12" id="KW-0732">Signal</keyword>
<dbReference type="eggNOG" id="KOG1203">
    <property type="taxonomic scope" value="Eukaryota"/>
</dbReference>
<keyword evidence="8" id="KW-0149">Chlorophyll biosynthesis</keyword>
<dbReference type="PANTHER" id="PTHR47378">
    <property type="entry name" value="DIVINYL CHLOROPHYLLIDE A 8-VINYL-REDUCTASE, CHLOROPLASTIC"/>
    <property type="match status" value="1"/>
</dbReference>
<proteinExistence type="predicted"/>
<evidence type="ECO:0000256" key="5">
    <source>
        <dbReference type="ARBA" id="ARBA00022857"/>
    </source>
</evidence>
<accession>B7GC47</accession>
<keyword evidence="6" id="KW-0809">Transit peptide</keyword>
<evidence type="ECO:0000313" key="15">
    <source>
        <dbReference type="Proteomes" id="UP000000759"/>
    </source>
</evidence>
<organism evidence="14 15">
    <name type="scientific">Phaeodactylum tricornutum (strain CCAP 1055/1)</name>
    <dbReference type="NCBI Taxonomy" id="556484"/>
    <lineage>
        <taxon>Eukaryota</taxon>
        <taxon>Sar</taxon>
        <taxon>Stramenopiles</taxon>
        <taxon>Ochrophyta</taxon>
        <taxon>Bacillariophyta</taxon>
        <taxon>Bacillariophyceae</taxon>
        <taxon>Bacillariophycidae</taxon>
        <taxon>Naviculales</taxon>
        <taxon>Phaeodactylaceae</taxon>
        <taxon>Phaeodactylum</taxon>
    </lineage>
</organism>
<evidence type="ECO:0000259" key="13">
    <source>
        <dbReference type="Pfam" id="PF13460"/>
    </source>
</evidence>
<dbReference type="HOGENOM" id="CLU_043999_0_0_1"/>
<feature type="signal peptide" evidence="12">
    <location>
        <begin position="1"/>
        <end position="20"/>
    </location>
</feature>
<dbReference type="AlphaFoldDB" id="B7GC47"/>
<evidence type="ECO:0000256" key="11">
    <source>
        <dbReference type="ARBA" id="ARBA00049498"/>
    </source>
</evidence>
<comment type="subcellular location">
    <subcellularLocation>
        <location evidence="1">Plastid</location>
        <location evidence="1">Chloroplast</location>
    </subcellularLocation>
</comment>
<evidence type="ECO:0000256" key="4">
    <source>
        <dbReference type="ARBA" id="ARBA00022640"/>
    </source>
</evidence>
<dbReference type="InParanoid" id="B7GC47"/>
<evidence type="ECO:0000256" key="10">
    <source>
        <dbReference type="ARBA" id="ARBA00024089"/>
    </source>
</evidence>
<keyword evidence="5" id="KW-0521">NADP</keyword>
<dbReference type="PANTHER" id="PTHR47378:SF1">
    <property type="entry name" value="DIVINYL CHLOROPHYLLIDE A 8-VINYL-REDUCTASE, CHLOROPLASTIC"/>
    <property type="match status" value="1"/>
</dbReference>
<evidence type="ECO:0000256" key="2">
    <source>
        <dbReference type="ARBA" id="ARBA00005173"/>
    </source>
</evidence>
<dbReference type="EC" id="1.3.1.75" evidence="9"/>
<gene>
    <name evidence="14" type="ORF">PHATRDRAFT_30690</name>
</gene>
<dbReference type="PaxDb" id="2850-Phatr30690"/>
<keyword evidence="15" id="KW-1185">Reference proteome</keyword>
<keyword evidence="4" id="KW-0934">Plastid</keyword>
<evidence type="ECO:0000256" key="1">
    <source>
        <dbReference type="ARBA" id="ARBA00004229"/>
    </source>
</evidence>
<protein>
    <recommendedName>
        <fullName evidence="10">Divinyl chlorophyllide a 8-vinyl-reductase, chloroplastic</fullName>
        <ecNumber evidence="9">1.3.1.75</ecNumber>
    </recommendedName>
</protein>
<dbReference type="SUPFAM" id="SSF51735">
    <property type="entry name" value="NAD(P)-binding Rossmann-fold domains"/>
    <property type="match status" value="1"/>
</dbReference>
<evidence type="ECO:0000256" key="3">
    <source>
        <dbReference type="ARBA" id="ARBA00022528"/>
    </source>
</evidence>
<dbReference type="OrthoDB" id="419598at2759"/>
<dbReference type="UniPathway" id="UPA00668"/>
<comment type="pathway">
    <text evidence="2">Porphyrin-containing compound metabolism; chlorophyll biosynthesis.</text>
</comment>
<evidence type="ECO:0000256" key="9">
    <source>
        <dbReference type="ARBA" id="ARBA00024059"/>
    </source>
</evidence>
<reference evidence="15" key="2">
    <citation type="submission" date="2008-08" db="EMBL/GenBank/DDBJ databases">
        <authorList>
            <consortium name="Diatom Consortium"/>
            <person name="Grigoriev I."/>
            <person name="Grimwood J."/>
            <person name="Kuo A."/>
            <person name="Otillar R.P."/>
            <person name="Salamov A."/>
            <person name="Detter J.C."/>
            <person name="Lindquist E."/>
            <person name="Shapiro H."/>
            <person name="Lucas S."/>
            <person name="Glavina del Rio T."/>
            <person name="Pitluck S."/>
            <person name="Rokhsar D."/>
            <person name="Bowler C."/>
        </authorList>
    </citation>
    <scope>GENOME REANNOTATION</scope>
    <source>
        <strain evidence="15">CCAP 1055/1</strain>
    </source>
</reference>
<dbReference type="Gene3D" id="3.40.50.720">
    <property type="entry name" value="NAD(P)-binding Rossmann-like Domain"/>
    <property type="match status" value="1"/>
</dbReference>
<feature type="chain" id="PRO_5002853105" description="Divinyl chlorophyllide a 8-vinyl-reductase, chloroplastic" evidence="12">
    <location>
        <begin position="21"/>
        <end position="391"/>
    </location>
</feature>
<evidence type="ECO:0000256" key="6">
    <source>
        <dbReference type="ARBA" id="ARBA00022946"/>
    </source>
</evidence>
<evidence type="ECO:0000256" key="7">
    <source>
        <dbReference type="ARBA" id="ARBA00023002"/>
    </source>
</evidence>
<dbReference type="CDD" id="cd05243">
    <property type="entry name" value="SDR_a5"/>
    <property type="match status" value="1"/>
</dbReference>
<dbReference type="KEGG" id="pti:PHATRDRAFT_30690"/>
<dbReference type="Proteomes" id="UP000000759">
    <property type="component" value="Chromosome 25"/>
</dbReference>
<evidence type="ECO:0000256" key="8">
    <source>
        <dbReference type="ARBA" id="ARBA00023171"/>
    </source>
</evidence>
<name>B7GC47_PHATC</name>
<dbReference type="InterPro" id="IPR016040">
    <property type="entry name" value="NAD(P)-bd_dom"/>
</dbReference>
<dbReference type="GeneID" id="7198587"/>
<dbReference type="InterPro" id="IPR036291">
    <property type="entry name" value="NAD(P)-bd_dom_sf"/>
</dbReference>
<dbReference type="RefSeq" id="XP_002184654.1">
    <property type="nucleotide sequence ID" value="XM_002184618.1"/>
</dbReference>
<evidence type="ECO:0000256" key="12">
    <source>
        <dbReference type="SAM" id="SignalP"/>
    </source>
</evidence>
<evidence type="ECO:0000313" key="14">
    <source>
        <dbReference type="EMBL" id="EEC43713.1"/>
    </source>
</evidence>
<dbReference type="GO" id="GO:0015995">
    <property type="term" value="P:chlorophyll biosynthetic process"/>
    <property type="evidence" value="ECO:0007669"/>
    <property type="project" value="UniProtKB-UniPathway"/>
</dbReference>
<reference evidence="14 15" key="1">
    <citation type="journal article" date="2008" name="Nature">
        <title>The Phaeodactylum genome reveals the evolutionary history of diatom genomes.</title>
        <authorList>
            <person name="Bowler C."/>
            <person name="Allen A.E."/>
            <person name="Badger J.H."/>
            <person name="Grimwood J."/>
            <person name="Jabbari K."/>
            <person name="Kuo A."/>
            <person name="Maheswari U."/>
            <person name="Martens C."/>
            <person name="Maumus F."/>
            <person name="Otillar R.P."/>
            <person name="Rayko E."/>
            <person name="Salamov A."/>
            <person name="Vandepoele K."/>
            <person name="Beszteri B."/>
            <person name="Gruber A."/>
            <person name="Heijde M."/>
            <person name="Katinka M."/>
            <person name="Mock T."/>
            <person name="Valentin K."/>
            <person name="Verret F."/>
            <person name="Berges J.A."/>
            <person name="Brownlee C."/>
            <person name="Cadoret J.P."/>
            <person name="Chiovitti A."/>
            <person name="Choi C.J."/>
            <person name="Coesel S."/>
            <person name="De Martino A."/>
            <person name="Detter J.C."/>
            <person name="Durkin C."/>
            <person name="Falciatore A."/>
            <person name="Fournet J."/>
            <person name="Haruta M."/>
            <person name="Huysman M.J."/>
            <person name="Jenkins B.D."/>
            <person name="Jiroutova K."/>
            <person name="Jorgensen R.E."/>
            <person name="Joubert Y."/>
            <person name="Kaplan A."/>
            <person name="Kroger N."/>
            <person name="Kroth P.G."/>
            <person name="La Roche J."/>
            <person name="Lindquist E."/>
            <person name="Lommer M."/>
            <person name="Martin-Jezequel V."/>
            <person name="Lopez P.J."/>
            <person name="Lucas S."/>
            <person name="Mangogna M."/>
            <person name="McGinnis K."/>
            <person name="Medlin L.K."/>
            <person name="Montsant A."/>
            <person name="Oudot-Le Secq M.P."/>
            <person name="Napoli C."/>
            <person name="Obornik M."/>
            <person name="Parker M.S."/>
            <person name="Petit J.L."/>
            <person name="Porcel B.M."/>
            <person name="Poulsen N."/>
            <person name="Robison M."/>
            <person name="Rychlewski L."/>
            <person name="Rynearson T.A."/>
            <person name="Schmutz J."/>
            <person name="Shapiro H."/>
            <person name="Siaut M."/>
            <person name="Stanley M."/>
            <person name="Sussman M.R."/>
            <person name="Taylor A.R."/>
            <person name="Vardi A."/>
            <person name="von Dassow P."/>
            <person name="Vyverman W."/>
            <person name="Willis A."/>
            <person name="Wyrwicz L.S."/>
            <person name="Rokhsar D.S."/>
            <person name="Weissenbach J."/>
            <person name="Armbrust E.V."/>
            <person name="Green B.R."/>
            <person name="Van de Peer Y."/>
            <person name="Grigoriev I.V."/>
        </authorList>
    </citation>
    <scope>NUCLEOTIDE SEQUENCE [LARGE SCALE GENOMIC DNA]</scope>
    <source>
        <strain evidence="14 15">CCAP 1055/1</strain>
    </source>
</reference>
<dbReference type="InterPro" id="IPR044201">
    <property type="entry name" value="DVR-like"/>
</dbReference>
<dbReference type="Pfam" id="PF13460">
    <property type="entry name" value="NAD_binding_10"/>
    <property type="match status" value="1"/>
</dbReference>